<dbReference type="Proteomes" id="UP000218287">
    <property type="component" value="Chromosome"/>
</dbReference>
<organism evidence="1 2">
    <name type="scientific">Anabaenopsis circularis NIES-21</name>
    <dbReference type="NCBI Taxonomy" id="1085406"/>
    <lineage>
        <taxon>Bacteria</taxon>
        <taxon>Bacillati</taxon>
        <taxon>Cyanobacteriota</taxon>
        <taxon>Cyanophyceae</taxon>
        <taxon>Nostocales</taxon>
        <taxon>Nodulariaceae</taxon>
        <taxon>Anabaenopsis</taxon>
    </lineage>
</organism>
<dbReference type="EMBL" id="AP018174">
    <property type="protein sequence ID" value="BAY14889.1"/>
    <property type="molecule type" value="Genomic_DNA"/>
</dbReference>
<accession>A0A1Z4GBN1</accession>
<proteinExistence type="predicted"/>
<protein>
    <submittedName>
        <fullName evidence="1">Uncharacterized protein</fullName>
    </submittedName>
</protein>
<keyword evidence="2" id="KW-1185">Reference proteome</keyword>
<evidence type="ECO:0000313" key="1">
    <source>
        <dbReference type="EMBL" id="BAY14889.1"/>
    </source>
</evidence>
<gene>
    <name evidence="1" type="ORF">NIES21_06740</name>
</gene>
<name>A0A1Z4GBN1_9CYAN</name>
<dbReference type="AlphaFoldDB" id="A0A1Z4GBN1"/>
<sequence length="36" mass="4080">MAKLTAALARIMNWLQQYQPDFAASFLPRLTTIAIN</sequence>
<evidence type="ECO:0000313" key="2">
    <source>
        <dbReference type="Proteomes" id="UP000218287"/>
    </source>
</evidence>
<reference evidence="1 2" key="1">
    <citation type="submission" date="2017-06" db="EMBL/GenBank/DDBJ databases">
        <title>Genome sequencing of cyanobaciteial culture collection at National Institute for Environmental Studies (NIES).</title>
        <authorList>
            <person name="Hirose Y."/>
            <person name="Shimura Y."/>
            <person name="Fujisawa T."/>
            <person name="Nakamura Y."/>
            <person name="Kawachi M."/>
        </authorList>
    </citation>
    <scope>NUCLEOTIDE SEQUENCE [LARGE SCALE GENOMIC DNA]</scope>
    <source>
        <strain evidence="1 2">NIES-21</strain>
    </source>
</reference>